<proteinExistence type="predicted"/>
<accession>X0UL43</accession>
<evidence type="ECO:0000313" key="1">
    <source>
        <dbReference type="EMBL" id="GAF89215.1"/>
    </source>
</evidence>
<comment type="caution">
    <text evidence="1">The sequence shown here is derived from an EMBL/GenBank/DDBJ whole genome shotgun (WGS) entry which is preliminary data.</text>
</comment>
<organism evidence="1">
    <name type="scientific">marine sediment metagenome</name>
    <dbReference type="NCBI Taxonomy" id="412755"/>
    <lineage>
        <taxon>unclassified sequences</taxon>
        <taxon>metagenomes</taxon>
        <taxon>ecological metagenomes</taxon>
    </lineage>
</organism>
<name>X0UL43_9ZZZZ</name>
<sequence length="30" mass="3443">MEYIPLAGGIKMKQQPLLKVMILVIELFII</sequence>
<reference evidence="1" key="1">
    <citation type="journal article" date="2014" name="Front. Microbiol.">
        <title>High frequency of phylogenetically diverse reductive dehalogenase-homologous genes in deep subseafloor sedimentary metagenomes.</title>
        <authorList>
            <person name="Kawai M."/>
            <person name="Futagami T."/>
            <person name="Toyoda A."/>
            <person name="Takaki Y."/>
            <person name="Nishi S."/>
            <person name="Hori S."/>
            <person name="Arai W."/>
            <person name="Tsubouchi T."/>
            <person name="Morono Y."/>
            <person name="Uchiyama I."/>
            <person name="Ito T."/>
            <person name="Fujiyama A."/>
            <person name="Inagaki F."/>
            <person name="Takami H."/>
        </authorList>
    </citation>
    <scope>NUCLEOTIDE SEQUENCE</scope>
    <source>
        <strain evidence="1">Expedition CK06-06</strain>
    </source>
</reference>
<gene>
    <name evidence="1" type="ORF">S01H1_23948</name>
</gene>
<dbReference type="AlphaFoldDB" id="X0UL43"/>
<protein>
    <submittedName>
        <fullName evidence="1">Uncharacterized protein</fullName>
    </submittedName>
</protein>
<dbReference type="EMBL" id="BARS01014024">
    <property type="protein sequence ID" value="GAF89215.1"/>
    <property type="molecule type" value="Genomic_DNA"/>
</dbReference>
<feature type="non-terminal residue" evidence="1">
    <location>
        <position position="30"/>
    </location>
</feature>